<keyword evidence="4" id="KW-1185">Reference proteome</keyword>
<sequence>MSRTTTTPIQHLARCLLCFGIITIELFCFNVSSVNHNVFQPQARSASAHARLASHYADGADGIYWPQGQALPIFASPDELDVARVTNQPGDLCLLLATLQGLVNRSRPQIYLEEGEPAEGPAPGCKASMYPIRCIPIPGRWLINILRQRVA</sequence>
<protein>
    <recommendedName>
        <fullName evidence="2">GxGYxYP putative glycoside hydrolase first N-terminal domain-containing protein</fullName>
    </recommendedName>
</protein>
<keyword evidence="1" id="KW-1133">Transmembrane helix</keyword>
<dbReference type="Pfam" id="PF16216">
    <property type="entry name" value="GxGYxYP_N"/>
    <property type="match status" value="1"/>
</dbReference>
<name>A0A402ARH8_9CHLR</name>
<comment type="caution">
    <text evidence="3">The sequence shown here is derived from an EMBL/GenBank/DDBJ whole genome shotgun (WGS) entry which is preliminary data.</text>
</comment>
<evidence type="ECO:0000313" key="4">
    <source>
        <dbReference type="Proteomes" id="UP000287188"/>
    </source>
</evidence>
<evidence type="ECO:0000259" key="2">
    <source>
        <dbReference type="Pfam" id="PF16216"/>
    </source>
</evidence>
<dbReference type="AlphaFoldDB" id="A0A402ARH8"/>
<dbReference type="Proteomes" id="UP000287188">
    <property type="component" value="Unassembled WGS sequence"/>
</dbReference>
<dbReference type="OrthoDB" id="3799094at2"/>
<proteinExistence type="predicted"/>
<reference evidence="4" key="1">
    <citation type="submission" date="2018-12" db="EMBL/GenBank/DDBJ databases">
        <title>Tengunoibacter tsumagoiensis gen. nov., sp. nov., Dictyobacter kobayashii sp. nov., D. alpinus sp. nov., and D. joshuensis sp. nov. and description of Dictyobacteraceae fam. nov. within the order Ktedonobacterales isolated from Tengu-no-mugimeshi.</title>
        <authorList>
            <person name="Wang C.M."/>
            <person name="Zheng Y."/>
            <person name="Sakai Y."/>
            <person name="Toyoda A."/>
            <person name="Minakuchi Y."/>
            <person name="Abe K."/>
            <person name="Yokota A."/>
            <person name="Yabe S."/>
        </authorList>
    </citation>
    <scope>NUCLEOTIDE SEQUENCE [LARGE SCALE GENOMIC DNA]</scope>
    <source>
        <strain evidence="4">Uno11</strain>
    </source>
</reference>
<accession>A0A402ARH8</accession>
<gene>
    <name evidence="3" type="ORF">KDK_55160</name>
</gene>
<keyword evidence="1" id="KW-0812">Transmembrane</keyword>
<evidence type="ECO:0000313" key="3">
    <source>
        <dbReference type="EMBL" id="GCE21716.1"/>
    </source>
</evidence>
<dbReference type="EMBL" id="BIFS01000001">
    <property type="protein sequence ID" value="GCE21716.1"/>
    <property type="molecule type" value="Genomic_DNA"/>
</dbReference>
<feature type="transmembrane region" description="Helical" evidence="1">
    <location>
        <begin position="12"/>
        <end position="32"/>
    </location>
</feature>
<dbReference type="InterPro" id="IPR032626">
    <property type="entry name" value="GxGYxYP_N_1st"/>
</dbReference>
<feature type="domain" description="GxGYxYP putative glycoside hydrolase first N-terminal" evidence="2">
    <location>
        <begin position="94"/>
        <end position="112"/>
    </location>
</feature>
<organism evidence="3 4">
    <name type="scientific">Dictyobacter kobayashii</name>
    <dbReference type="NCBI Taxonomy" id="2014872"/>
    <lineage>
        <taxon>Bacteria</taxon>
        <taxon>Bacillati</taxon>
        <taxon>Chloroflexota</taxon>
        <taxon>Ktedonobacteria</taxon>
        <taxon>Ktedonobacterales</taxon>
        <taxon>Dictyobacteraceae</taxon>
        <taxon>Dictyobacter</taxon>
    </lineage>
</organism>
<evidence type="ECO:0000256" key="1">
    <source>
        <dbReference type="SAM" id="Phobius"/>
    </source>
</evidence>
<dbReference type="RefSeq" id="WP_126553564.1">
    <property type="nucleotide sequence ID" value="NZ_BIFS01000001.1"/>
</dbReference>
<keyword evidence="1" id="KW-0472">Membrane</keyword>